<keyword evidence="4" id="KW-0067">ATP-binding</keyword>
<dbReference type="GO" id="GO:0005524">
    <property type="term" value="F:ATP binding"/>
    <property type="evidence" value="ECO:0007669"/>
    <property type="project" value="InterPro"/>
</dbReference>
<dbReference type="PANTHER" id="PTHR10799">
    <property type="entry name" value="SNF2/RAD54 HELICASE FAMILY"/>
    <property type="match status" value="1"/>
</dbReference>
<proteinExistence type="predicted"/>
<dbReference type="InterPro" id="IPR014001">
    <property type="entry name" value="Helicase_ATP-bd"/>
</dbReference>
<dbReference type="SMART" id="SM00490">
    <property type="entry name" value="HELICc"/>
    <property type="match status" value="1"/>
</dbReference>
<dbReference type="RefSeq" id="WP_146960879.1">
    <property type="nucleotide sequence ID" value="NZ_CP042467.1"/>
</dbReference>
<evidence type="ECO:0000313" key="5">
    <source>
        <dbReference type="Proteomes" id="UP000321595"/>
    </source>
</evidence>
<dbReference type="Proteomes" id="UP000321595">
    <property type="component" value="Chromosome"/>
</dbReference>
<evidence type="ECO:0000313" key="4">
    <source>
        <dbReference type="EMBL" id="QED28447.1"/>
    </source>
</evidence>
<dbReference type="InterPro" id="IPR001650">
    <property type="entry name" value="Helicase_C-like"/>
</dbReference>
<evidence type="ECO:0000259" key="2">
    <source>
        <dbReference type="PROSITE" id="PS51192"/>
    </source>
</evidence>
<protein>
    <submittedName>
        <fullName evidence="4">DEAD/DEAH box helicase</fullName>
    </submittedName>
</protein>
<keyword evidence="1" id="KW-0378">Hydrolase</keyword>
<keyword evidence="5" id="KW-1185">Reference proteome</keyword>
<dbReference type="AlphaFoldDB" id="A0A5B8XTL3"/>
<feature type="domain" description="Helicase ATP-binding" evidence="2">
    <location>
        <begin position="450"/>
        <end position="610"/>
    </location>
</feature>
<keyword evidence="4" id="KW-0547">Nucleotide-binding</keyword>
<dbReference type="EMBL" id="CP042467">
    <property type="protein sequence ID" value="QED28447.1"/>
    <property type="molecule type" value="Genomic_DNA"/>
</dbReference>
<dbReference type="Gene3D" id="3.40.50.300">
    <property type="entry name" value="P-loop containing nucleotide triphosphate hydrolases"/>
    <property type="match status" value="1"/>
</dbReference>
<dbReference type="InterPro" id="IPR038718">
    <property type="entry name" value="SNF2-like_sf"/>
</dbReference>
<dbReference type="Pfam" id="PF00271">
    <property type="entry name" value="Helicase_C"/>
    <property type="match status" value="1"/>
</dbReference>
<dbReference type="GO" id="GO:0016787">
    <property type="term" value="F:hydrolase activity"/>
    <property type="evidence" value="ECO:0007669"/>
    <property type="project" value="UniProtKB-KW"/>
</dbReference>
<dbReference type="Pfam" id="PF00176">
    <property type="entry name" value="SNF2-rel_dom"/>
    <property type="match status" value="1"/>
</dbReference>
<keyword evidence="4" id="KW-0347">Helicase</keyword>
<evidence type="ECO:0000259" key="3">
    <source>
        <dbReference type="PROSITE" id="PS51194"/>
    </source>
</evidence>
<dbReference type="Gene3D" id="3.40.50.10810">
    <property type="entry name" value="Tandem AAA-ATPase domain"/>
    <property type="match status" value="1"/>
</dbReference>
<sequence>MGWLDSLGKKFGRTKSEVREWRIDHNADLNGLTFFWKADTAKKNIFETEPLLSCTEQERVRRSYIQILAEADVLDSDGRISYETVARFEADDLRSLGLEYSKEWKLEIRPSKPIGRGDPGLVCEWIAPNREFFRGLEDARYKAIPCGFFHHEREELHILPGDILDLRQRVQHVPVFTKMSEEYGFLSEIQKGVEEAFERLGNSQSVVVDEQLQRERYIVPKADEVKLEARNTADGGIEIRPIMPGFETFEAAKEVLNANTTQIWHGTDNLGRERIALDDVAERLKVAKVMNIVRPEEKDTFLSDPMAFAEDRLRKHPELGSIALEDLDAMGMGQTLEPFVEEYLDRIEGYGVPVPVIYDPVELGTAPSLLEGVEPIQDMPERARDQKTPWSMPAVLLTKDNDEELRFAAEAAERLRQELHRFPISNHFEGTLHAHQEEGHIWLRTLWEAAQEKEAGQGGLLADEMGLGKTVQVAALLAYLAEHGLLKQTLIVVPGAVLQNWKNELNHFVNRRLRILIHQGPSRTKRPENLSAPDVIITTYETLGRDQLLFKNLSFNTLVVDEAHLIKNYNTVRARAVRAMKARLRIALSATPVENRLEELWAIIDFAQPGLLNSLRDYKQKYVVPIETNTEAQKAAKDLLTTLQPHYLRRTKDVLKNLPKKHVHVVELSMTPEQEEIYDLVRGGLRGIGARGLGIIHTLARTAAHPAATPVDVHPQTAEHVAPLLRDPETLIKSSPKFSFIIDKLQEIREKGERAIIFTSAKIVQPLLVRAIEHVFGFAPKCITGDEKIGNRPRILDEFDTSPGFNVIILSPQTVGLGVNLTGANHVFHLTREWNPSKEDQATARVYRIGQEREVHVYVPIVRHSRVLSVDERLNQLMEEKGRLTRSVIRPSGDLKIADEDFVVCLKDQPREEAILDTVVLDYVEQKAAFELRQSKTLPLPAVPVENPQIAETLERILRKKAIEVRAEANELQIDEIRELLFTIKHGAKHTRQIASELGYIPSVVTALMASLKHVLHFDGFVVLSSENKAPRGTDTSGMGEGLWYSLNENGLKELEQHLNAQVSFEDCVESVFDQIRKHKRLSEDDLAKLMGSPRQVRRFSDKVEALARRAGLNIRVQNGDKKWYILE</sequence>
<dbReference type="SMART" id="SM00487">
    <property type="entry name" value="DEXDc"/>
    <property type="match status" value="1"/>
</dbReference>
<dbReference type="OrthoDB" id="18878at2"/>
<accession>A0A5B8XTL3</accession>
<gene>
    <name evidence="4" type="ORF">FRD01_14625</name>
</gene>
<name>A0A5B8XTL3_9DELT</name>
<evidence type="ECO:0000256" key="1">
    <source>
        <dbReference type="ARBA" id="ARBA00022801"/>
    </source>
</evidence>
<dbReference type="PROSITE" id="PS51194">
    <property type="entry name" value="HELICASE_CTER"/>
    <property type="match status" value="1"/>
</dbReference>
<dbReference type="KEGG" id="bbae:FRD01_14625"/>
<dbReference type="GO" id="GO:0004386">
    <property type="term" value="F:helicase activity"/>
    <property type="evidence" value="ECO:0007669"/>
    <property type="project" value="UniProtKB-KW"/>
</dbReference>
<organism evidence="4 5">
    <name type="scientific">Microvenator marinus</name>
    <dbReference type="NCBI Taxonomy" id="2600177"/>
    <lineage>
        <taxon>Bacteria</taxon>
        <taxon>Deltaproteobacteria</taxon>
        <taxon>Bradymonadales</taxon>
        <taxon>Microvenatoraceae</taxon>
        <taxon>Microvenator</taxon>
    </lineage>
</organism>
<reference evidence="4 5" key="1">
    <citation type="submission" date="2019-08" db="EMBL/GenBank/DDBJ databases">
        <authorList>
            <person name="Liang Q."/>
        </authorList>
    </citation>
    <scope>NUCLEOTIDE SEQUENCE [LARGE SCALE GENOMIC DNA]</scope>
    <source>
        <strain evidence="4 5">V1718</strain>
    </source>
</reference>
<dbReference type="PROSITE" id="PS51192">
    <property type="entry name" value="HELICASE_ATP_BIND_1"/>
    <property type="match status" value="1"/>
</dbReference>
<dbReference type="InterPro" id="IPR027417">
    <property type="entry name" value="P-loop_NTPase"/>
</dbReference>
<feature type="domain" description="Helicase C-terminal" evidence="3">
    <location>
        <begin position="740"/>
        <end position="889"/>
    </location>
</feature>
<dbReference type="SUPFAM" id="SSF52540">
    <property type="entry name" value="P-loop containing nucleoside triphosphate hydrolases"/>
    <property type="match status" value="2"/>
</dbReference>
<dbReference type="InterPro" id="IPR049730">
    <property type="entry name" value="SNF2/RAD54-like_C"/>
</dbReference>
<dbReference type="InterPro" id="IPR000330">
    <property type="entry name" value="SNF2_N"/>
</dbReference>
<dbReference type="CDD" id="cd18793">
    <property type="entry name" value="SF2_C_SNF"/>
    <property type="match status" value="1"/>
</dbReference>